<evidence type="ECO:0000259" key="25">
    <source>
        <dbReference type="SMART" id="SM01242"/>
    </source>
</evidence>
<dbReference type="Gene3D" id="3.40.50.410">
    <property type="entry name" value="von Willebrand factor, type A domain"/>
    <property type="match status" value="1"/>
</dbReference>
<dbReference type="InterPro" id="IPR032695">
    <property type="entry name" value="Integrin_dom_sf"/>
</dbReference>
<keyword evidence="6" id="KW-0479">Metal-binding</keyword>
<evidence type="ECO:0000259" key="24">
    <source>
        <dbReference type="SMART" id="SM01241"/>
    </source>
</evidence>
<feature type="transmembrane region" description="Helical" evidence="20">
    <location>
        <begin position="730"/>
        <end position="755"/>
    </location>
</feature>
<keyword evidence="13 18" id="KW-0401">Integrin</keyword>
<dbReference type="InterPro" id="IPR036465">
    <property type="entry name" value="vWFA_dom_sf"/>
</dbReference>
<keyword evidence="15 17" id="KW-1015">Disulfide bond</keyword>
<evidence type="ECO:0000256" key="10">
    <source>
        <dbReference type="ARBA" id="ARBA00022842"/>
    </source>
</evidence>
<keyword evidence="9" id="KW-0106">Calcium</keyword>
<dbReference type="PANTHER" id="PTHR10082:SF60">
    <property type="entry name" value="INTEGRIN BETA-PS"/>
    <property type="match status" value="1"/>
</dbReference>
<evidence type="ECO:0000256" key="2">
    <source>
        <dbReference type="ARBA" id="ARBA00007449"/>
    </source>
</evidence>
<dbReference type="GO" id="GO:0016477">
    <property type="term" value="P:cell migration"/>
    <property type="evidence" value="ECO:0007669"/>
    <property type="project" value="TreeGrafter"/>
</dbReference>
<dbReference type="EMBL" id="HACG01023203">
    <property type="protein sequence ID" value="CEK70068.1"/>
    <property type="molecule type" value="Transcribed_RNA"/>
</dbReference>
<evidence type="ECO:0000259" key="22">
    <source>
        <dbReference type="SMART" id="SM00187"/>
    </source>
</evidence>
<dbReference type="SMART" id="SM01241">
    <property type="entry name" value="Integrin_b_cyt"/>
    <property type="match status" value="1"/>
</dbReference>
<keyword evidence="16" id="KW-0325">Glycoprotein</keyword>
<dbReference type="InterPro" id="IPR057243">
    <property type="entry name" value="Integrin_I-EGF_CS"/>
</dbReference>
<keyword evidence="5 18" id="KW-0812">Transmembrane</keyword>
<dbReference type="GO" id="GO:0005925">
    <property type="term" value="C:focal adhesion"/>
    <property type="evidence" value="ECO:0007669"/>
    <property type="project" value="TreeGrafter"/>
</dbReference>
<evidence type="ECO:0000256" key="9">
    <source>
        <dbReference type="ARBA" id="ARBA00022837"/>
    </source>
</evidence>
<keyword evidence="10" id="KW-0460">Magnesium</keyword>
<feature type="region of interest" description="Disordered" evidence="19">
    <location>
        <begin position="777"/>
        <end position="801"/>
    </location>
</feature>
<reference evidence="26" key="1">
    <citation type="submission" date="2014-12" db="EMBL/GenBank/DDBJ databases">
        <title>Insight into the proteome of Arion vulgaris.</title>
        <authorList>
            <person name="Aradska J."/>
            <person name="Bulat T."/>
            <person name="Smidak R."/>
            <person name="Sarate P."/>
            <person name="Gangsoo J."/>
            <person name="Sialana F."/>
            <person name="Bilban M."/>
            <person name="Lubec G."/>
        </authorList>
    </citation>
    <scope>NUCLEOTIDE SEQUENCE</scope>
    <source>
        <tissue evidence="26">Skin</tissue>
    </source>
</reference>
<dbReference type="SUPFAM" id="SSF103575">
    <property type="entry name" value="Plexin repeat"/>
    <property type="match status" value="1"/>
</dbReference>
<proteinExistence type="inferred from homology"/>
<dbReference type="SMART" id="SM01242">
    <property type="entry name" value="Integrin_B_tail"/>
    <property type="match status" value="1"/>
</dbReference>
<dbReference type="Pfam" id="PF18372">
    <property type="entry name" value="I-EGF_1"/>
    <property type="match status" value="1"/>
</dbReference>
<evidence type="ECO:0000256" key="15">
    <source>
        <dbReference type="ARBA" id="ARBA00023157"/>
    </source>
</evidence>
<feature type="disulfide bond" evidence="17">
    <location>
        <begin position="489"/>
        <end position="529"/>
    </location>
</feature>
<feature type="signal peptide" evidence="21">
    <location>
        <begin position="1"/>
        <end position="23"/>
    </location>
</feature>
<feature type="disulfide bond" evidence="17">
    <location>
        <begin position="463"/>
        <end position="467"/>
    </location>
</feature>
<evidence type="ECO:0000256" key="6">
    <source>
        <dbReference type="ARBA" id="ARBA00022723"/>
    </source>
</evidence>
<keyword evidence="4" id="KW-0245">EGF-like domain</keyword>
<evidence type="ECO:0000256" key="5">
    <source>
        <dbReference type="ARBA" id="ARBA00022692"/>
    </source>
</evidence>
<evidence type="ECO:0000313" key="26">
    <source>
        <dbReference type="EMBL" id="CEK70068.1"/>
    </source>
</evidence>
<keyword evidence="14 20" id="KW-0472">Membrane</keyword>
<feature type="disulfide bond" evidence="17">
    <location>
        <begin position="480"/>
        <end position="492"/>
    </location>
</feature>
<feature type="disulfide bond" evidence="17">
    <location>
        <begin position="583"/>
        <end position="614"/>
    </location>
</feature>
<dbReference type="Pfam" id="PF08725">
    <property type="entry name" value="Integrin_b_cyt"/>
    <property type="match status" value="1"/>
</dbReference>
<dbReference type="GO" id="GO:0007160">
    <property type="term" value="P:cell-matrix adhesion"/>
    <property type="evidence" value="ECO:0007669"/>
    <property type="project" value="TreeGrafter"/>
</dbReference>
<feature type="disulfide bond" evidence="17">
    <location>
        <begin position="260"/>
        <end position="300"/>
    </location>
</feature>
<dbReference type="PRINTS" id="PR01186">
    <property type="entry name" value="INTEGRINB"/>
</dbReference>
<protein>
    <recommendedName>
        <fullName evidence="18">Integrin beta</fullName>
    </recommendedName>
</protein>
<evidence type="ECO:0000256" key="18">
    <source>
        <dbReference type="RuleBase" id="RU000633"/>
    </source>
</evidence>
<feature type="domain" description="Integrin beta subunit tail" evidence="25">
    <location>
        <begin position="646"/>
        <end position="729"/>
    </location>
</feature>
<keyword evidence="3" id="KW-1003">Cell membrane</keyword>
<evidence type="ECO:0000256" key="17">
    <source>
        <dbReference type="PIRSR" id="PIRSR002512-1"/>
    </source>
</evidence>
<feature type="disulfide bond" evidence="17">
    <location>
        <begin position="40"/>
        <end position="50"/>
    </location>
</feature>
<feature type="disulfide bond" evidence="17">
    <location>
        <begin position="43"/>
        <end position="76"/>
    </location>
</feature>
<evidence type="ECO:0000256" key="21">
    <source>
        <dbReference type="SAM" id="SignalP"/>
    </source>
</evidence>
<gene>
    <name evidence="26" type="primary">ORF72703</name>
</gene>
<evidence type="ECO:0000256" key="12">
    <source>
        <dbReference type="ARBA" id="ARBA00022989"/>
    </source>
</evidence>
<comment type="similarity">
    <text evidence="2 18">Belongs to the integrin beta chain family.</text>
</comment>
<feature type="disulfide bond" evidence="17">
    <location>
        <begin position="433"/>
        <end position="692"/>
    </location>
</feature>
<dbReference type="SMART" id="SM00423">
    <property type="entry name" value="PSI"/>
    <property type="match status" value="1"/>
</dbReference>
<feature type="disulfide bond" evidence="17">
    <location>
        <begin position="652"/>
        <end position="724"/>
    </location>
</feature>
<feature type="disulfide bond" evidence="17">
    <location>
        <begin position="627"/>
        <end position="636"/>
    </location>
</feature>
<dbReference type="GO" id="GO:0005178">
    <property type="term" value="F:integrin binding"/>
    <property type="evidence" value="ECO:0007669"/>
    <property type="project" value="TreeGrafter"/>
</dbReference>
<dbReference type="Gene3D" id="2.10.25.10">
    <property type="entry name" value="Laminin"/>
    <property type="match status" value="4"/>
</dbReference>
<feature type="disulfide bond" evidence="17">
    <location>
        <begin position="560"/>
        <end position="565"/>
    </location>
</feature>
<evidence type="ECO:0000256" key="14">
    <source>
        <dbReference type="ARBA" id="ARBA00023136"/>
    </source>
</evidence>
<feature type="disulfide bond" evidence="17">
    <location>
        <begin position="588"/>
        <end position="597"/>
    </location>
</feature>
<dbReference type="InterPro" id="IPR016201">
    <property type="entry name" value="PSI"/>
</dbReference>
<evidence type="ECO:0000256" key="7">
    <source>
        <dbReference type="ARBA" id="ARBA00022729"/>
    </source>
</evidence>
<evidence type="ECO:0000259" key="23">
    <source>
        <dbReference type="SMART" id="SM00423"/>
    </source>
</evidence>
<keyword evidence="7 21" id="KW-0732">Signal</keyword>
<feature type="domain" description="Integrin beta subunit cytoplasmic" evidence="24">
    <location>
        <begin position="757"/>
        <end position="799"/>
    </location>
</feature>
<feature type="domain" description="PSI" evidence="23">
    <location>
        <begin position="33"/>
        <end position="77"/>
    </location>
</feature>
<dbReference type="PROSITE" id="PS00243">
    <property type="entry name" value="I_EGF_1"/>
    <property type="match status" value="2"/>
</dbReference>
<dbReference type="InterPro" id="IPR036349">
    <property type="entry name" value="Integrin_bsu_tail_dom_sf"/>
</dbReference>
<dbReference type="InterPro" id="IPR012896">
    <property type="entry name" value="Integrin_bsu_tail"/>
</dbReference>
<sequence length="801" mass="89001">MTVVSLRSISLAFYVLLFAGVISQGIDEEDSDPCISASTCGQCIRASPLCAWCGSQNLPRGEARCDILRNLLNKKCPEKDISNPKFDVKFVKDVPWTSGGLEAQPVQVKPQELEFHVRPNEPVSFKLNFKQEENYPVDLYFLLDLSYGMVRQKEAQQRLIEMGREIPEDMKDITNNFKLGFGTFVDKVLMPYTAWTDDMLRYRCPLNRVCRPPHDFKHHVRLGDDAPNFANKMTEALEDVSQSMDDAEGGLDGLIQALDCDVIGWRNVSRRIIVYSSNSLFHLAGSGKLGGATRQSDLKCALNSDNIYEHEKIYDYPSVSQIASKLREKKANVIFAVMSNVTSHYNKLRSFLDGAVVGELAEDSKNIVDLIKTKYYELRSRIRFQAKNADNVTVVFKSKCRDNVVKETAECDNLEIKTSVEFDVTMTASSEICKGKTGIVERTVTLDAVGLNEQLVVKLAVRCDCDCEGKDHEVVNSDECSHGNGTFECGMCNCNPDRYGLKCECDESQISSEMSLEQCRMDKNETLTCSGKGECICGVCNCFPLNTNPAEKYSGDFCHCNDYSCPVGPNGLCGNPTRGVCKCGKCSCLPGWTGEDCECTTATDTCLTADKKMCNGFGTCKCGRCICTNDMAGLLCEDCLTCSPQCSEYIDCAQCSAHGTGKYNKEECESECMKVKVDVVDTLESRKGIRHCDGIDVDGCTFFFTYEYTPENEVLIKAQKTKDCPEEAPVAAIVGGTVAAVVLIPLLIICLIIFIRNRRDAKEYADFMKERDRAKWDSGANPIYKDPKSTFQNPTYRGGSD</sequence>
<dbReference type="SUPFAM" id="SSF69179">
    <property type="entry name" value="Integrin domains"/>
    <property type="match status" value="1"/>
</dbReference>
<dbReference type="InterPro" id="IPR014836">
    <property type="entry name" value="Integrin_bsu_cyt_dom"/>
</dbReference>
<dbReference type="InterPro" id="IPR040622">
    <property type="entry name" value="EGF_integrin_1"/>
</dbReference>
<dbReference type="SMART" id="SM00187">
    <property type="entry name" value="INB"/>
    <property type="match status" value="1"/>
</dbReference>
<dbReference type="GO" id="GO:0033627">
    <property type="term" value="P:cell adhesion mediated by integrin"/>
    <property type="evidence" value="ECO:0007669"/>
    <property type="project" value="TreeGrafter"/>
</dbReference>
<dbReference type="FunFam" id="2.10.25.10:FF:000036">
    <property type="entry name" value="Integrin beta"/>
    <property type="match status" value="1"/>
</dbReference>
<dbReference type="GO" id="GO:0009986">
    <property type="term" value="C:cell surface"/>
    <property type="evidence" value="ECO:0007669"/>
    <property type="project" value="TreeGrafter"/>
</dbReference>
<dbReference type="GO" id="GO:0098609">
    <property type="term" value="P:cell-cell adhesion"/>
    <property type="evidence" value="ECO:0007669"/>
    <property type="project" value="TreeGrafter"/>
</dbReference>
<dbReference type="InterPro" id="IPR002369">
    <property type="entry name" value="Integrin_bsu_VWA"/>
</dbReference>
<dbReference type="GO" id="GO:0007229">
    <property type="term" value="P:integrin-mediated signaling pathway"/>
    <property type="evidence" value="ECO:0007669"/>
    <property type="project" value="UniProtKB-KW"/>
</dbReference>
<evidence type="ECO:0000256" key="13">
    <source>
        <dbReference type="ARBA" id="ARBA00023037"/>
    </source>
</evidence>
<feature type="disulfide bond" evidence="17">
    <location>
        <begin position="620"/>
        <end position="625"/>
    </location>
</feature>
<feature type="domain" description="Integrin beta subunit VWA" evidence="22">
    <location>
        <begin position="39"/>
        <end position="465"/>
    </location>
</feature>
<dbReference type="InterPro" id="IPR057073">
    <property type="entry name" value="EGF_integrin_2"/>
</dbReference>
<keyword evidence="12 20" id="KW-1133">Transmembrane helix</keyword>
<feature type="disulfide bond" evidence="17">
    <location>
        <begin position="581"/>
        <end position="586"/>
    </location>
</feature>
<feature type="disulfide bond" evidence="17">
    <location>
        <begin position="53"/>
        <end position="65"/>
    </location>
</feature>
<feature type="disulfide bond" evidence="17">
    <location>
        <begin position="646"/>
        <end position="655"/>
    </location>
</feature>
<dbReference type="Gene3D" id="1.20.5.100">
    <property type="entry name" value="Cytochrome c1, transmembrane anchor, C-terminal"/>
    <property type="match status" value="1"/>
</dbReference>
<evidence type="ECO:0000256" key="3">
    <source>
        <dbReference type="ARBA" id="ARBA00022475"/>
    </source>
</evidence>
<feature type="disulfide bond" evidence="17">
    <location>
        <begin position="204"/>
        <end position="210"/>
    </location>
</feature>
<evidence type="ECO:0000256" key="16">
    <source>
        <dbReference type="ARBA" id="ARBA00023180"/>
    </source>
</evidence>
<dbReference type="InterPro" id="IPR033760">
    <property type="entry name" value="Integrin_beta_N"/>
</dbReference>
<dbReference type="InterPro" id="IPR015812">
    <property type="entry name" value="Integrin_bsu"/>
</dbReference>
<feature type="disulfide bond" evidence="17">
    <location>
        <begin position="400"/>
        <end position="411"/>
    </location>
</feature>
<feature type="chain" id="PRO_5002112340" description="Integrin beta" evidence="21">
    <location>
        <begin position="24"/>
        <end position="801"/>
    </location>
</feature>
<dbReference type="SUPFAM" id="SSF53300">
    <property type="entry name" value="vWA-like"/>
    <property type="match status" value="1"/>
</dbReference>
<keyword evidence="11 18" id="KW-0130">Cell adhesion</keyword>
<accession>A0A0B6ZNF3</accession>
<feature type="disulfide bond" evidence="17">
    <location>
        <begin position="599"/>
        <end position="606"/>
    </location>
</feature>
<dbReference type="Pfam" id="PF17205">
    <property type="entry name" value="PSI_integrin"/>
    <property type="match status" value="1"/>
</dbReference>
<feature type="disulfide bond" evidence="17">
    <location>
        <begin position="505"/>
        <end position="519"/>
    </location>
</feature>
<dbReference type="GO" id="GO:0046872">
    <property type="term" value="F:metal ion binding"/>
    <property type="evidence" value="ECO:0007669"/>
    <property type="project" value="UniProtKB-KW"/>
</dbReference>
<dbReference type="Gene3D" id="3.30.1680.10">
    <property type="entry name" value="ligand-binding face of the semaphorins, domain 2"/>
    <property type="match status" value="1"/>
</dbReference>
<evidence type="ECO:0000256" key="11">
    <source>
        <dbReference type="ARBA" id="ARBA00022889"/>
    </source>
</evidence>
<dbReference type="PANTHER" id="PTHR10082">
    <property type="entry name" value="INTEGRIN BETA SUBUNIT"/>
    <property type="match status" value="1"/>
</dbReference>
<dbReference type="AlphaFoldDB" id="A0A0B6ZNF3"/>
<feature type="disulfide bond" evidence="17">
    <location>
        <begin position="542"/>
        <end position="558"/>
    </location>
</feature>
<dbReference type="GO" id="GO:0008305">
    <property type="term" value="C:integrin complex"/>
    <property type="evidence" value="ECO:0007669"/>
    <property type="project" value="TreeGrafter"/>
</dbReference>
<feature type="disulfide bond" evidence="17">
    <location>
        <begin position="672"/>
        <end position="700"/>
    </location>
</feature>
<dbReference type="Pfam" id="PF07965">
    <property type="entry name" value="Integrin_B_tail"/>
    <property type="match status" value="1"/>
</dbReference>
<dbReference type="Gene3D" id="4.10.1240.30">
    <property type="match status" value="1"/>
</dbReference>
<evidence type="ECO:0000256" key="1">
    <source>
        <dbReference type="ARBA" id="ARBA00004251"/>
    </source>
</evidence>
<dbReference type="PIRSF" id="PIRSF002512">
    <property type="entry name" value="Integrin_B"/>
    <property type="match status" value="1"/>
</dbReference>
<dbReference type="Pfam" id="PF00362">
    <property type="entry name" value="Integrin_beta"/>
    <property type="match status" value="1"/>
</dbReference>
<evidence type="ECO:0000256" key="8">
    <source>
        <dbReference type="ARBA" id="ARBA00022737"/>
    </source>
</evidence>
<comment type="subcellular location">
    <subcellularLocation>
        <location evidence="1 18">Cell membrane</location>
        <topology evidence="1 18">Single-pass type I membrane protein</topology>
    </subcellularLocation>
</comment>
<dbReference type="FunFam" id="2.10.25.10:FF:000075">
    <property type="entry name" value="Integrin beta"/>
    <property type="match status" value="1"/>
</dbReference>
<feature type="disulfide bond" evidence="17">
    <location>
        <begin position="535"/>
        <end position="540"/>
    </location>
</feature>
<evidence type="ECO:0000256" key="4">
    <source>
        <dbReference type="ARBA" id="ARBA00022536"/>
    </source>
</evidence>
<feature type="disulfide bond" evidence="17">
    <location>
        <begin position="622"/>
        <end position="668"/>
    </location>
</feature>
<organism evidence="26">
    <name type="scientific">Arion vulgaris</name>
    <dbReference type="NCBI Taxonomy" id="1028688"/>
    <lineage>
        <taxon>Eukaryota</taxon>
        <taxon>Metazoa</taxon>
        <taxon>Spiralia</taxon>
        <taxon>Lophotrochozoa</taxon>
        <taxon>Mollusca</taxon>
        <taxon>Gastropoda</taxon>
        <taxon>Heterobranchia</taxon>
        <taxon>Euthyneura</taxon>
        <taxon>Panpulmonata</taxon>
        <taxon>Eupulmonata</taxon>
        <taxon>Stylommatophora</taxon>
        <taxon>Helicina</taxon>
        <taxon>Arionoidea</taxon>
        <taxon>Arionidae</taxon>
        <taxon>Arion</taxon>
    </lineage>
</organism>
<keyword evidence="8" id="KW-0677">Repeat</keyword>
<evidence type="ECO:0000256" key="19">
    <source>
        <dbReference type="SAM" id="MobiDB-lite"/>
    </source>
</evidence>
<dbReference type="SUPFAM" id="SSF69687">
    <property type="entry name" value="Integrin beta tail domain"/>
    <property type="match status" value="1"/>
</dbReference>
<evidence type="ECO:0000256" key="20">
    <source>
        <dbReference type="SAM" id="Phobius"/>
    </source>
</evidence>
<feature type="disulfide bond" evidence="17">
    <location>
        <begin position="494"/>
        <end position="503"/>
    </location>
</feature>
<dbReference type="Gene3D" id="2.60.40.1510">
    <property type="entry name" value="ntegrin, alpha v. Chain A, domain 3"/>
    <property type="match status" value="1"/>
</dbReference>
<feature type="disulfide bond" evidence="17">
    <location>
        <begin position="537"/>
        <end position="573"/>
    </location>
</feature>
<dbReference type="SUPFAM" id="SSF57196">
    <property type="entry name" value="EGF/Laminin"/>
    <property type="match status" value="2"/>
</dbReference>
<dbReference type="Pfam" id="PF23105">
    <property type="entry name" value="EGF_integrin"/>
    <property type="match status" value="1"/>
</dbReference>
<name>A0A0B6ZNF3_9EUPU</name>